<dbReference type="OrthoDB" id="420018at2759"/>
<dbReference type="Proteomes" id="UP000186817">
    <property type="component" value="Unassembled WGS sequence"/>
</dbReference>
<protein>
    <submittedName>
        <fullName evidence="1">Uncharacterized protein</fullName>
    </submittedName>
</protein>
<dbReference type="EMBL" id="LSRX01000241">
    <property type="protein sequence ID" value="OLQ03257.1"/>
    <property type="molecule type" value="Genomic_DNA"/>
</dbReference>
<accession>A0A1Q9E757</accession>
<comment type="caution">
    <text evidence="1">The sequence shown here is derived from an EMBL/GenBank/DDBJ whole genome shotgun (WGS) entry which is preliminary data.</text>
</comment>
<dbReference type="AlphaFoldDB" id="A0A1Q9E757"/>
<gene>
    <name evidence="1" type="ORF">AK812_SmicGene13813</name>
</gene>
<keyword evidence="2" id="KW-1185">Reference proteome</keyword>
<sequence length="465" mass="51705">MRSKKEYCYRTGYISKWAWGAFPCVYTRPQALSPKPQAQAMGNSFCKRRRDGEKEVGDPRDFHSSLNHALSSALTKFDSLSTYFGDGMTVDSVAKMLLREIREDRDFPFSGRMMPSQEEQLRKFVMQMVGKSYGLWKKGADPSGVKVARDEGRGTESGLEWASIDHYPVWVVDQIENYLSAEEGQQEMMRRELERTLLEEPLFSATVKYDGTCFGKLDNGNLSGRRHQVGKACESYLQTSTAACKECNIELVRAELSRVFDAELTPGSVCVWGELMCNPGYYDYLARGLAEKWICFGAVVKLPQAQDSGAIMAWSKKLDKHGFAHSIAAEGQKVRLFLCPALRQLLTKAGCDVTDDAQQSTHANLVASMAKSLAAGENEGFVLVFRRGNFGQASIRKWKNSAEGGGVSKRHAEQLKSLKVRDLQDLGMLDARIADMVETMIQVAEAGTAAPKLARKKLPLANAKI</sequence>
<name>A0A1Q9E757_SYMMI</name>
<evidence type="ECO:0000313" key="1">
    <source>
        <dbReference type="EMBL" id="OLQ03257.1"/>
    </source>
</evidence>
<evidence type="ECO:0000313" key="2">
    <source>
        <dbReference type="Proteomes" id="UP000186817"/>
    </source>
</evidence>
<organism evidence="1 2">
    <name type="scientific">Symbiodinium microadriaticum</name>
    <name type="common">Dinoflagellate</name>
    <name type="synonym">Zooxanthella microadriatica</name>
    <dbReference type="NCBI Taxonomy" id="2951"/>
    <lineage>
        <taxon>Eukaryota</taxon>
        <taxon>Sar</taxon>
        <taxon>Alveolata</taxon>
        <taxon>Dinophyceae</taxon>
        <taxon>Suessiales</taxon>
        <taxon>Symbiodiniaceae</taxon>
        <taxon>Symbiodinium</taxon>
    </lineage>
</organism>
<proteinExistence type="predicted"/>
<reference evidence="1 2" key="1">
    <citation type="submission" date="2016-02" db="EMBL/GenBank/DDBJ databases">
        <title>Genome analysis of coral dinoflagellate symbionts highlights evolutionary adaptations to a symbiotic lifestyle.</title>
        <authorList>
            <person name="Aranda M."/>
            <person name="Li Y."/>
            <person name="Liew Y.J."/>
            <person name="Baumgarten S."/>
            <person name="Simakov O."/>
            <person name="Wilson M."/>
            <person name="Piel J."/>
            <person name="Ashoor H."/>
            <person name="Bougouffa S."/>
            <person name="Bajic V.B."/>
            <person name="Ryu T."/>
            <person name="Ravasi T."/>
            <person name="Bayer T."/>
            <person name="Micklem G."/>
            <person name="Kim H."/>
            <person name="Bhak J."/>
            <person name="Lajeunesse T.C."/>
            <person name="Voolstra C.R."/>
        </authorList>
    </citation>
    <scope>NUCLEOTIDE SEQUENCE [LARGE SCALE GENOMIC DNA]</scope>
    <source>
        <strain evidence="1 2">CCMP2467</strain>
    </source>
</reference>